<comment type="cofactor">
    <cofactor evidence="1">
        <name>Fe(2+)</name>
        <dbReference type="ChEBI" id="CHEBI:29033"/>
    </cofactor>
</comment>
<comment type="caution">
    <text evidence="3">The sequence shown here is derived from an EMBL/GenBank/DDBJ whole genome shotgun (WGS) entry which is preliminary data.</text>
</comment>
<dbReference type="SUPFAM" id="SSF51197">
    <property type="entry name" value="Clavaminate synthase-like"/>
    <property type="match status" value="1"/>
</dbReference>
<dbReference type="PANTHER" id="PTHR20883:SF48">
    <property type="entry name" value="ECTOINE DIOXYGENASE"/>
    <property type="match status" value="1"/>
</dbReference>
<evidence type="ECO:0000313" key="4">
    <source>
        <dbReference type="Proteomes" id="UP000016480"/>
    </source>
</evidence>
<protein>
    <recommendedName>
        <fullName evidence="5">Phytanoyl-CoA dioxygenase</fullName>
    </recommendedName>
</protein>
<dbReference type="RefSeq" id="WP_010380432.1">
    <property type="nucleotide sequence ID" value="NZ_AHCD03000016.1"/>
</dbReference>
<evidence type="ECO:0000313" key="3">
    <source>
        <dbReference type="EMBL" id="KAF7789062.1"/>
    </source>
</evidence>
<evidence type="ECO:0008006" key="5">
    <source>
        <dbReference type="Google" id="ProtNLM"/>
    </source>
</evidence>
<dbReference type="GO" id="GO:0005506">
    <property type="term" value="F:iron ion binding"/>
    <property type="evidence" value="ECO:0007669"/>
    <property type="project" value="UniProtKB-ARBA"/>
</dbReference>
<dbReference type="Gene3D" id="2.60.120.620">
    <property type="entry name" value="q2cbj1_9rhob like domain"/>
    <property type="match status" value="1"/>
</dbReference>
<dbReference type="EMBL" id="AHCD03000044">
    <property type="protein sequence ID" value="KAF7781580.1"/>
    <property type="molecule type" value="Genomic_DNA"/>
</dbReference>
<accession>A0A8T0CHR0</accession>
<name>A0A8T0CHR0_9GAMM</name>
<organism evidence="3 4">
    <name type="scientific">Pseudoalteromonas rubra</name>
    <dbReference type="NCBI Taxonomy" id="43658"/>
    <lineage>
        <taxon>Bacteria</taxon>
        <taxon>Pseudomonadati</taxon>
        <taxon>Pseudomonadota</taxon>
        <taxon>Gammaproteobacteria</taxon>
        <taxon>Alteromonadales</taxon>
        <taxon>Pseudoalteromonadaceae</taxon>
        <taxon>Pseudoalteromonas</taxon>
    </lineage>
</organism>
<dbReference type="InterPro" id="IPR008775">
    <property type="entry name" value="Phytyl_CoA_dOase-like"/>
</dbReference>
<sequence length="256" mass="28888">MTVKNFFSENGYAVFDQPILDIDLLLKAKQGVKQVLEKEYQTGVQPWCHFGDGNSELTRLTQIHMSDERIYQAITQSQIGNLAAKLTGASKINVWGCQLFYKPSGSQSKGNVGFHRDSQHMPFFKKGTLTAWIPLVDINSNSGPLVIVPGSHTWEPTLEHTGGEIQNINSQVPLLQNFYKTQNWKEEQVTLPLGGISFHDFNALHGSYPNESPTDRIVITVGLFTDEVEFDNNVEDYGYALVINDERFCPTIYERE</sequence>
<evidence type="ECO:0000313" key="2">
    <source>
        <dbReference type="EMBL" id="KAF7781580.1"/>
    </source>
</evidence>
<dbReference type="AlphaFoldDB" id="A0A8T0CHR0"/>
<reference evidence="3 4" key="1">
    <citation type="journal article" date="2012" name="J. Bacteriol.">
        <title>Genome sequence of the cycloprodigiosin-producing bacterial strain Pseudoalteromonas rubra ATCC 29570(T).</title>
        <authorList>
            <person name="Xie B.B."/>
            <person name="Shu Y.L."/>
            <person name="Qin Q.L."/>
            <person name="Rong J.C."/>
            <person name="Zhang X.Y."/>
            <person name="Chen X.L."/>
            <person name="Zhou B.C."/>
            <person name="Zhang Y.Z."/>
        </authorList>
    </citation>
    <scope>NUCLEOTIDE SEQUENCE [LARGE SCALE GENOMIC DNA]</scope>
    <source>
        <strain evidence="3 4">DSM 6842</strain>
    </source>
</reference>
<dbReference type="PANTHER" id="PTHR20883">
    <property type="entry name" value="PHYTANOYL-COA DIOXYGENASE DOMAIN CONTAINING 1"/>
    <property type="match status" value="1"/>
</dbReference>
<proteinExistence type="predicted"/>
<dbReference type="EMBL" id="AHCD03000016">
    <property type="protein sequence ID" value="KAF7789062.1"/>
    <property type="molecule type" value="Genomic_DNA"/>
</dbReference>
<gene>
    <name evidence="3" type="ORF">PRUB_a5388</name>
    <name evidence="2" type="ORF">PRUB_b0846</name>
</gene>
<dbReference type="Pfam" id="PF05721">
    <property type="entry name" value="PhyH"/>
    <property type="match status" value="1"/>
</dbReference>
<evidence type="ECO:0000256" key="1">
    <source>
        <dbReference type="ARBA" id="ARBA00001954"/>
    </source>
</evidence>
<dbReference type="Proteomes" id="UP000016480">
    <property type="component" value="Unassembled WGS sequence"/>
</dbReference>
<reference evidence="3" key="2">
    <citation type="submission" date="2015-06" db="EMBL/GenBank/DDBJ databases">
        <title>Genome sequence of Pseudoalteromonas rubra.</title>
        <authorList>
            <person name="Xie B.-B."/>
            <person name="Rong J.-C."/>
            <person name="Qin Q.-L."/>
            <person name="Zhang Y.-Z."/>
        </authorList>
    </citation>
    <scope>NUCLEOTIDE SEQUENCE</scope>
    <source>
        <strain evidence="3">DSM 6842</strain>
    </source>
</reference>
<dbReference type="GO" id="GO:0016706">
    <property type="term" value="F:2-oxoglutarate-dependent dioxygenase activity"/>
    <property type="evidence" value="ECO:0007669"/>
    <property type="project" value="UniProtKB-ARBA"/>
</dbReference>
<dbReference type="GeneID" id="61360461"/>